<dbReference type="RefSeq" id="WP_382166718.1">
    <property type="nucleotide sequence ID" value="NZ_JBHTBR010000004.1"/>
</dbReference>
<protein>
    <submittedName>
        <fullName evidence="8">DMT family transporter</fullName>
    </submittedName>
</protein>
<dbReference type="PANTHER" id="PTHR32322:SF2">
    <property type="entry name" value="EAMA DOMAIN-CONTAINING PROTEIN"/>
    <property type="match status" value="1"/>
</dbReference>
<dbReference type="InterPro" id="IPR050638">
    <property type="entry name" value="AA-Vitamin_Transporters"/>
</dbReference>
<feature type="domain" description="EamA" evidence="7">
    <location>
        <begin position="69"/>
        <end position="208"/>
    </location>
</feature>
<comment type="caution">
    <text evidence="8">The sequence shown here is derived from an EMBL/GenBank/DDBJ whole genome shotgun (WGS) entry which is preliminary data.</text>
</comment>
<evidence type="ECO:0000256" key="6">
    <source>
        <dbReference type="SAM" id="Phobius"/>
    </source>
</evidence>
<comment type="similarity">
    <text evidence="2">Belongs to the EamA transporter family.</text>
</comment>
<gene>
    <name evidence="8" type="ORF">ACFQS8_07665</name>
</gene>
<keyword evidence="3 6" id="KW-0812">Transmembrane</keyword>
<feature type="transmembrane region" description="Helical" evidence="6">
    <location>
        <begin position="285"/>
        <end position="303"/>
    </location>
</feature>
<keyword evidence="4 6" id="KW-1133">Transmembrane helix</keyword>
<name>A0ABW2IKH0_9PROT</name>
<keyword evidence="9" id="KW-1185">Reference proteome</keyword>
<dbReference type="InterPro" id="IPR000620">
    <property type="entry name" value="EamA_dom"/>
</dbReference>
<feature type="transmembrane region" description="Helical" evidence="6">
    <location>
        <begin position="315"/>
        <end position="335"/>
    </location>
</feature>
<dbReference type="Proteomes" id="UP001596492">
    <property type="component" value="Unassembled WGS sequence"/>
</dbReference>
<comment type="subcellular location">
    <subcellularLocation>
        <location evidence="1">Membrane</location>
        <topology evidence="1">Multi-pass membrane protein</topology>
    </subcellularLocation>
</comment>
<reference evidence="9" key="1">
    <citation type="journal article" date="2019" name="Int. J. Syst. Evol. Microbiol.">
        <title>The Global Catalogue of Microorganisms (GCM) 10K type strain sequencing project: providing services to taxonomists for standard genome sequencing and annotation.</title>
        <authorList>
            <consortium name="The Broad Institute Genomics Platform"/>
            <consortium name="The Broad Institute Genome Sequencing Center for Infectious Disease"/>
            <person name="Wu L."/>
            <person name="Ma J."/>
        </authorList>
    </citation>
    <scope>NUCLEOTIDE SEQUENCE [LARGE SCALE GENOMIC DNA]</scope>
    <source>
        <strain evidence="9">CCUG 51308</strain>
    </source>
</reference>
<feature type="transmembrane region" description="Helical" evidence="6">
    <location>
        <begin position="219"/>
        <end position="239"/>
    </location>
</feature>
<organism evidence="8 9">
    <name type="scientific">Hirschia litorea</name>
    <dbReference type="NCBI Taxonomy" id="1199156"/>
    <lineage>
        <taxon>Bacteria</taxon>
        <taxon>Pseudomonadati</taxon>
        <taxon>Pseudomonadota</taxon>
        <taxon>Alphaproteobacteria</taxon>
        <taxon>Hyphomonadales</taxon>
        <taxon>Hyphomonadaceae</taxon>
        <taxon>Hirschia</taxon>
    </lineage>
</organism>
<dbReference type="Pfam" id="PF00892">
    <property type="entry name" value="EamA"/>
    <property type="match status" value="2"/>
</dbReference>
<dbReference type="SUPFAM" id="SSF103481">
    <property type="entry name" value="Multidrug resistance efflux transporter EmrE"/>
    <property type="match status" value="2"/>
</dbReference>
<feature type="transmembrane region" description="Helical" evidence="6">
    <location>
        <begin position="100"/>
        <end position="121"/>
    </location>
</feature>
<accession>A0ABW2IKH0</accession>
<sequence length="368" mass="39910">MPAHDVSPSLHANLAPAPDIGAVDKIMSVSAVEHPRPSLIPVKMFRSRFNLFNIVRNCPMPFKPSNRVIGFSLAAIGSSLFSMKALAIKFAFLEGASVELMMVLRMGFSLPIFLVVGFMAWRKNRRKGVALTPRRIMQTSALGVLSYYVCTWLDFESLHYISAQLERLILFLYPTFTAIFAWIFLKDKLTFRHAIALTLSYVGVAILIGPERAHFGDQALWGAGLVFLAAILFAAYVTMSKGVITSLGSPLFTSIAMSAAAIAILAHFSVEAAIGIEQVTINANLIGYGLFLAIFCTALPAFAMTEAISRIGPGLTSALGGLGPAVTALLAVWILHEPFGWPHFFALVFAITGALILVMMPKEKQSTP</sequence>
<feature type="domain" description="EamA" evidence="7">
    <location>
        <begin position="221"/>
        <end position="358"/>
    </location>
</feature>
<evidence type="ECO:0000313" key="9">
    <source>
        <dbReference type="Proteomes" id="UP001596492"/>
    </source>
</evidence>
<feature type="transmembrane region" description="Helical" evidence="6">
    <location>
        <begin position="142"/>
        <end position="162"/>
    </location>
</feature>
<feature type="transmembrane region" description="Helical" evidence="6">
    <location>
        <begin position="194"/>
        <end position="213"/>
    </location>
</feature>
<evidence type="ECO:0000256" key="4">
    <source>
        <dbReference type="ARBA" id="ARBA00022989"/>
    </source>
</evidence>
<evidence type="ECO:0000313" key="8">
    <source>
        <dbReference type="EMBL" id="MFC7291487.1"/>
    </source>
</evidence>
<feature type="transmembrane region" description="Helical" evidence="6">
    <location>
        <begin position="251"/>
        <end position="270"/>
    </location>
</feature>
<dbReference type="InterPro" id="IPR037185">
    <property type="entry name" value="EmrE-like"/>
</dbReference>
<evidence type="ECO:0000259" key="7">
    <source>
        <dbReference type="Pfam" id="PF00892"/>
    </source>
</evidence>
<proteinExistence type="inferred from homology"/>
<evidence type="ECO:0000256" key="2">
    <source>
        <dbReference type="ARBA" id="ARBA00007362"/>
    </source>
</evidence>
<evidence type="ECO:0000256" key="5">
    <source>
        <dbReference type="ARBA" id="ARBA00023136"/>
    </source>
</evidence>
<feature type="transmembrane region" description="Helical" evidence="6">
    <location>
        <begin position="341"/>
        <end position="360"/>
    </location>
</feature>
<feature type="transmembrane region" description="Helical" evidence="6">
    <location>
        <begin position="168"/>
        <end position="185"/>
    </location>
</feature>
<dbReference type="EMBL" id="JBHTBR010000004">
    <property type="protein sequence ID" value="MFC7291487.1"/>
    <property type="molecule type" value="Genomic_DNA"/>
</dbReference>
<evidence type="ECO:0000256" key="3">
    <source>
        <dbReference type="ARBA" id="ARBA00022692"/>
    </source>
</evidence>
<keyword evidence="5 6" id="KW-0472">Membrane</keyword>
<dbReference type="PANTHER" id="PTHR32322">
    <property type="entry name" value="INNER MEMBRANE TRANSPORTER"/>
    <property type="match status" value="1"/>
</dbReference>
<feature type="transmembrane region" description="Helical" evidence="6">
    <location>
        <begin position="68"/>
        <end position="88"/>
    </location>
</feature>
<evidence type="ECO:0000256" key="1">
    <source>
        <dbReference type="ARBA" id="ARBA00004141"/>
    </source>
</evidence>